<name>A0AAW7JS36_9ACTN</name>
<dbReference type="Gene3D" id="3.90.550.10">
    <property type="entry name" value="Spore Coat Polysaccharide Biosynthesis Protein SpsA, Chain A"/>
    <property type="match status" value="1"/>
</dbReference>
<keyword evidence="2" id="KW-0328">Glycosyltransferase</keyword>
<evidence type="ECO:0000313" key="2">
    <source>
        <dbReference type="EMBL" id="MDN0068603.1"/>
    </source>
</evidence>
<dbReference type="EMBL" id="JAUEIR010000002">
    <property type="protein sequence ID" value="MDN0068603.1"/>
    <property type="molecule type" value="Genomic_DNA"/>
</dbReference>
<dbReference type="InterPro" id="IPR001173">
    <property type="entry name" value="Glyco_trans_2-like"/>
</dbReference>
<dbReference type="CDD" id="cd00761">
    <property type="entry name" value="Glyco_tranf_GTA_type"/>
    <property type="match status" value="1"/>
</dbReference>
<feature type="domain" description="Glycosyltransferase 2-like" evidence="1">
    <location>
        <begin position="11"/>
        <end position="185"/>
    </location>
</feature>
<reference evidence="2" key="2">
    <citation type="submission" date="2023-08" db="EMBL/GenBank/DDBJ databases">
        <title>Identification and characterization of horizontal gene transfer across gut microbiota members of farm animals based on homology search.</title>
        <authorList>
            <person name="Schwarzerova J."/>
            <person name="Nykrynova M."/>
            <person name="Jureckova K."/>
            <person name="Cejkova D."/>
            <person name="Rychlik I."/>
        </authorList>
    </citation>
    <scope>NUCLEOTIDE SEQUENCE</scope>
    <source>
        <strain evidence="2">15_COKtk</strain>
    </source>
</reference>
<dbReference type="AlphaFoldDB" id="A0AAW7JS36"/>
<dbReference type="Proteomes" id="UP001168505">
    <property type="component" value="Unassembled WGS sequence"/>
</dbReference>
<reference evidence="2" key="1">
    <citation type="submission" date="2023-06" db="EMBL/GenBank/DDBJ databases">
        <authorList>
            <person name="Zeman M."/>
            <person name="Kubasova T."/>
            <person name="Jahodarova E."/>
            <person name="Nykrynova M."/>
            <person name="Rychlik I."/>
        </authorList>
    </citation>
    <scope>NUCLEOTIDE SEQUENCE</scope>
    <source>
        <strain evidence="2">15_COKtk</strain>
    </source>
</reference>
<protein>
    <submittedName>
        <fullName evidence="2">Glycosyltransferase</fullName>
        <ecNumber evidence="2">2.4.-.-</ecNumber>
    </submittedName>
</protein>
<accession>A0AAW7JS36</accession>
<sequence length="349" mass="39300">MGSNDKTPSVSIVVPMYMTERYLAACVESIRAQTLENIEVILVDDGSPDGCGAIADRFAKLDSRIKVVHRGNGGLGPARNSGMEVATGKFIGFVDSDDWVEPEMYKDLLRHAEEADADAAIGGMTIMSNGSVTKVDTHPYAGRIFQGPEELFELRKAFYGAPTGHNKRNSFPVSVCRSIYRRSLLQENAVTFRDVRSEDILFNIAVCRLAKRIVCANEAGYFYRKDGQPSITKSFKRETMLSFFSLFSHLESMANEEPERYRIESLHAGRRRIVDYTRVLVLLIEGSFEDNAIKNDYIRTVISNPLLLRACDEFHFSDFPIDQALFFAAVKRGHIEGLRLLAKMKLRLF</sequence>
<dbReference type="InterPro" id="IPR029044">
    <property type="entry name" value="Nucleotide-diphossugar_trans"/>
</dbReference>
<keyword evidence="2" id="KW-0808">Transferase</keyword>
<comment type="caution">
    <text evidence="2">The sequence shown here is derived from an EMBL/GenBank/DDBJ whole genome shotgun (WGS) entry which is preliminary data.</text>
</comment>
<organism evidence="2 3">
    <name type="scientific">Collinsella ihumii</name>
    <dbReference type="NCBI Taxonomy" id="1720204"/>
    <lineage>
        <taxon>Bacteria</taxon>
        <taxon>Bacillati</taxon>
        <taxon>Actinomycetota</taxon>
        <taxon>Coriobacteriia</taxon>
        <taxon>Coriobacteriales</taxon>
        <taxon>Coriobacteriaceae</taxon>
        <taxon>Collinsella</taxon>
    </lineage>
</organism>
<proteinExistence type="predicted"/>
<evidence type="ECO:0000259" key="1">
    <source>
        <dbReference type="Pfam" id="PF00535"/>
    </source>
</evidence>
<evidence type="ECO:0000313" key="3">
    <source>
        <dbReference type="Proteomes" id="UP001168505"/>
    </source>
</evidence>
<dbReference type="RefSeq" id="WP_289826681.1">
    <property type="nucleotide sequence ID" value="NZ_JAUEIR010000002.1"/>
</dbReference>
<dbReference type="GO" id="GO:0016757">
    <property type="term" value="F:glycosyltransferase activity"/>
    <property type="evidence" value="ECO:0007669"/>
    <property type="project" value="UniProtKB-KW"/>
</dbReference>
<dbReference type="SUPFAM" id="SSF53448">
    <property type="entry name" value="Nucleotide-diphospho-sugar transferases"/>
    <property type="match status" value="1"/>
</dbReference>
<dbReference type="EC" id="2.4.-.-" evidence="2"/>
<gene>
    <name evidence="2" type="ORF">QVN40_02655</name>
</gene>
<dbReference type="InterPro" id="IPR050834">
    <property type="entry name" value="Glycosyltransf_2"/>
</dbReference>
<dbReference type="Pfam" id="PF00535">
    <property type="entry name" value="Glycos_transf_2"/>
    <property type="match status" value="1"/>
</dbReference>
<dbReference type="PANTHER" id="PTHR43685">
    <property type="entry name" value="GLYCOSYLTRANSFERASE"/>
    <property type="match status" value="1"/>
</dbReference>
<dbReference type="PANTHER" id="PTHR43685:SF2">
    <property type="entry name" value="GLYCOSYLTRANSFERASE 2-LIKE DOMAIN-CONTAINING PROTEIN"/>
    <property type="match status" value="1"/>
</dbReference>